<dbReference type="InterPro" id="IPR011990">
    <property type="entry name" value="TPR-like_helical_dom_sf"/>
</dbReference>
<protein>
    <submittedName>
        <fullName evidence="3">Uncharacterized protein</fullName>
    </submittedName>
</protein>
<evidence type="ECO:0000256" key="1">
    <source>
        <dbReference type="PROSITE-ProRule" id="PRU00339"/>
    </source>
</evidence>
<gene>
    <name evidence="3" type="ORF">A3C24_01435</name>
</gene>
<name>A0A1F7GW44_9BACT</name>
<accession>A0A1F7GW44</accession>
<dbReference type="InterPro" id="IPR052724">
    <property type="entry name" value="GT117_domain-containing"/>
</dbReference>
<sequence length="749" mass="85268">MFGLSRRTVLLSLALFIFTLLIYAITVPNSNPGFADSDEFLTVAKVIGVPHPPGYPLYTLLAILISRLPLFFFSFAGRINFLSSIFHALTILCIFLTGIILLKRHASHNKDQNIIIISSTIGVLSLAVAFSFWLKAIITEVFALHSLFVAFILFLVVLWSHVFRDQKEKAQKILFISAFIAGLALSHHQIILLMFPVYAVWVLIHDVKIFLDKKFITISIISFLIGFALPYVYVPFAAYRNPTINWEHADNVKGLFRLVSRKVYAERQLGGTAYINTQFDIFASLKGIIPFVQYLFSNFGIASFFLGIIGAISLIIRKQYKIFILILLGIVGGGLFFAMYVPVPPEQIYDATYFGFVSVHQRFLIGSLMFYSLFISFGVYALYIFGKRVNKNFAVGIVALLFSIPLITGFIHYQDIKKNAFTYYHDFAKMVLESLEPNALYICFGDQACFGTLYLQEVEGVRPDVFIVPGDFTIRTRKNLLSKNKGLFLTQEDNPLYMFKDVVSLNIEKRPIYVLGFSPEATLLDVHSLTGNPFFLNPRGCGISQITKKPLLLKQSEACKNFTKKVDSYTAAEKDIFGKSYRGFFALRNLFSGVVYLNQRCFTQAQQEFASAQMYYPSYKNAQIMQKQIPKKIDNSLCPFGKIVPAEKYAEVAGKYLEKNDFERTIYAVNQAKLLDPKNIQYRLTLADVYLRINALRNAEIEYKDILVLDSKNKIARERLAQIEELRSKGVEPTVMLKKYFKLQDESPR</sequence>
<feature type="transmembrane region" description="Helical" evidence="2">
    <location>
        <begin position="294"/>
        <end position="315"/>
    </location>
</feature>
<dbReference type="Pfam" id="PF11028">
    <property type="entry name" value="TMEM260-like"/>
    <property type="match status" value="1"/>
</dbReference>
<keyword evidence="2" id="KW-1133">Transmembrane helix</keyword>
<dbReference type="AlphaFoldDB" id="A0A1F7GW44"/>
<reference evidence="3 4" key="1">
    <citation type="journal article" date="2016" name="Nat. Commun.">
        <title>Thousands of microbial genomes shed light on interconnected biogeochemical processes in an aquifer system.</title>
        <authorList>
            <person name="Anantharaman K."/>
            <person name="Brown C.T."/>
            <person name="Hug L.A."/>
            <person name="Sharon I."/>
            <person name="Castelle C.J."/>
            <person name="Probst A.J."/>
            <person name="Thomas B.C."/>
            <person name="Singh A."/>
            <person name="Wilkins M.J."/>
            <person name="Karaoz U."/>
            <person name="Brodie E.L."/>
            <person name="Williams K.H."/>
            <person name="Hubbard S.S."/>
            <person name="Banfield J.F."/>
        </authorList>
    </citation>
    <scope>NUCLEOTIDE SEQUENCE [LARGE SCALE GENOMIC DNA]</scope>
</reference>
<feature type="transmembrane region" description="Helical" evidence="2">
    <location>
        <begin position="393"/>
        <end position="413"/>
    </location>
</feature>
<organism evidence="3 4">
    <name type="scientific">Candidatus Roizmanbacteria bacterium RIFCSPHIGHO2_02_FULL_37_24</name>
    <dbReference type="NCBI Taxonomy" id="1802037"/>
    <lineage>
        <taxon>Bacteria</taxon>
        <taxon>Candidatus Roizmaniibacteriota</taxon>
    </lineage>
</organism>
<feature type="repeat" description="TPR" evidence="1">
    <location>
        <begin position="646"/>
        <end position="679"/>
    </location>
</feature>
<dbReference type="Gene3D" id="1.25.40.10">
    <property type="entry name" value="Tetratricopeptide repeat domain"/>
    <property type="match status" value="1"/>
</dbReference>
<keyword evidence="2" id="KW-0472">Membrane</keyword>
<feature type="transmembrane region" description="Helical" evidence="2">
    <location>
        <begin position="322"/>
        <end position="343"/>
    </location>
</feature>
<keyword evidence="2" id="KW-0812">Transmembrane</keyword>
<dbReference type="PROSITE" id="PS50005">
    <property type="entry name" value="TPR"/>
    <property type="match status" value="1"/>
</dbReference>
<evidence type="ECO:0000313" key="4">
    <source>
        <dbReference type="Proteomes" id="UP000177159"/>
    </source>
</evidence>
<feature type="transmembrane region" description="Helical" evidence="2">
    <location>
        <begin position="114"/>
        <end position="134"/>
    </location>
</feature>
<dbReference type="InterPro" id="IPR021280">
    <property type="entry name" value="TMEM260-like"/>
</dbReference>
<feature type="transmembrane region" description="Helical" evidence="2">
    <location>
        <begin position="141"/>
        <end position="161"/>
    </location>
</feature>
<comment type="caution">
    <text evidence="3">The sequence shown here is derived from an EMBL/GenBank/DDBJ whole genome shotgun (WGS) entry which is preliminary data.</text>
</comment>
<dbReference type="InterPro" id="IPR019734">
    <property type="entry name" value="TPR_rpt"/>
</dbReference>
<feature type="transmembrane region" description="Helical" evidence="2">
    <location>
        <begin position="363"/>
        <end position="386"/>
    </location>
</feature>
<dbReference type="Proteomes" id="UP000177159">
    <property type="component" value="Unassembled WGS sequence"/>
</dbReference>
<evidence type="ECO:0000256" key="2">
    <source>
        <dbReference type="SAM" id="Phobius"/>
    </source>
</evidence>
<feature type="transmembrane region" description="Helical" evidence="2">
    <location>
        <begin position="55"/>
        <end position="73"/>
    </location>
</feature>
<evidence type="ECO:0000313" key="3">
    <source>
        <dbReference type="EMBL" id="OGK23131.1"/>
    </source>
</evidence>
<feature type="transmembrane region" description="Helical" evidence="2">
    <location>
        <begin position="215"/>
        <end position="233"/>
    </location>
</feature>
<dbReference type="SUPFAM" id="SSF48452">
    <property type="entry name" value="TPR-like"/>
    <property type="match status" value="1"/>
</dbReference>
<dbReference type="PANTHER" id="PTHR16214">
    <property type="entry name" value="TRANSMEMBRANE PROTEIN 260"/>
    <property type="match status" value="1"/>
</dbReference>
<feature type="transmembrane region" description="Helical" evidence="2">
    <location>
        <begin position="173"/>
        <end position="203"/>
    </location>
</feature>
<dbReference type="EMBL" id="MFZM01000025">
    <property type="protein sequence ID" value="OGK23131.1"/>
    <property type="molecule type" value="Genomic_DNA"/>
</dbReference>
<proteinExistence type="predicted"/>
<dbReference type="PANTHER" id="PTHR16214:SF3">
    <property type="entry name" value="TRANSMEMBRANE PROTEIN 260"/>
    <property type="match status" value="1"/>
</dbReference>
<keyword evidence="1" id="KW-0802">TPR repeat</keyword>
<feature type="transmembrane region" description="Helical" evidence="2">
    <location>
        <begin position="85"/>
        <end position="102"/>
    </location>
</feature>